<proteinExistence type="predicted"/>
<evidence type="ECO:0000313" key="5">
    <source>
        <dbReference type="Proteomes" id="UP001586593"/>
    </source>
</evidence>
<dbReference type="InterPro" id="IPR001005">
    <property type="entry name" value="SANT/Myb"/>
</dbReference>
<dbReference type="PANTHER" id="PTHR45614">
    <property type="entry name" value="MYB PROTEIN-RELATED"/>
    <property type="match status" value="1"/>
</dbReference>
<evidence type="ECO:0000256" key="1">
    <source>
        <dbReference type="SAM" id="MobiDB-lite"/>
    </source>
</evidence>
<protein>
    <submittedName>
        <fullName evidence="4">Uncharacterized protein</fullName>
    </submittedName>
</protein>
<name>A0ABR3Y4Z3_9PEZI</name>
<dbReference type="PROSITE" id="PS51294">
    <property type="entry name" value="HTH_MYB"/>
    <property type="match status" value="2"/>
</dbReference>
<dbReference type="Proteomes" id="UP001586593">
    <property type="component" value="Unassembled WGS sequence"/>
</dbReference>
<dbReference type="EMBL" id="JAZHXJ010000011">
    <property type="protein sequence ID" value="KAL1883010.1"/>
    <property type="molecule type" value="Genomic_DNA"/>
</dbReference>
<evidence type="ECO:0000313" key="4">
    <source>
        <dbReference type="EMBL" id="KAL1883010.1"/>
    </source>
</evidence>
<feature type="region of interest" description="Disordered" evidence="1">
    <location>
        <begin position="261"/>
        <end position="302"/>
    </location>
</feature>
<reference evidence="4 5" key="1">
    <citation type="journal article" date="2024" name="Commun. Biol.">
        <title>Comparative genomic analysis of thermophilic fungi reveals convergent evolutionary adaptations and gene losses.</title>
        <authorList>
            <person name="Steindorff A.S."/>
            <person name="Aguilar-Pontes M.V."/>
            <person name="Robinson A.J."/>
            <person name="Andreopoulos B."/>
            <person name="LaButti K."/>
            <person name="Kuo A."/>
            <person name="Mondo S."/>
            <person name="Riley R."/>
            <person name="Otillar R."/>
            <person name="Haridas S."/>
            <person name="Lipzen A."/>
            <person name="Grimwood J."/>
            <person name="Schmutz J."/>
            <person name="Clum A."/>
            <person name="Reid I.D."/>
            <person name="Moisan M.C."/>
            <person name="Butler G."/>
            <person name="Nguyen T.T.M."/>
            <person name="Dewar K."/>
            <person name="Conant G."/>
            <person name="Drula E."/>
            <person name="Henrissat B."/>
            <person name="Hansel C."/>
            <person name="Singer S."/>
            <person name="Hutchinson M.I."/>
            <person name="de Vries R.P."/>
            <person name="Natvig D.O."/>
            <person name="Powell A.J."/>
            <person name="Tsang A."/>
            <person name="Grigoriev I.V."/>
        </authorList>
    </citation>
    <scope>NUCLEOTIDE SEQUENCE [LARGE SCALE GENOMIC DNA]</scope>
    <source>
        <strain evidence="4 5">ATCC 24622</strain>
    </source>
</reference>
<gene>
    <name evidence="4" type="ORF">VTK73DRAFT_532</name>
</gene>
<feature type="compositionally biased region" description="Low complexity" evidence="1">
    <location>
        <begin position="176"/>
        <end position="189"/>
    </location>
</feature>
<keyword evidence="5" id="KW-1185">Reference proteome</keyword>
<dbReference type="Pfam" id="PF00249">
    <property type="entry name" value="Myb_DNA-binding"/>
    <property type="match status" value="2"/>
</dbReference>
<feature type="domain" description="HTH myb-type" evidence="3">
    <location>
        <begin position="55"/>
        <end position="109"/>
    </location>
</feature>
<sequence>MSSSRQKRGPWSQMEDAILMNLVQTQGAFNWVRTSQLLGTRTAKQCRERYHQNLKPSLKHYPITPEEGAQIERFVRQYGKRWAEIARLLPGRSDNAVKNWWNGSQNRRRRMDRQASRMMDTGSYTKRGDPASHQAALPTPVSSTGRTLPSPLNSDDLHLAVPYGMETPLPSPGLHSPASDMSPPSSDSGSLRRYSDGYQMQLIPTQLPPFKAPLSQTPGSSSCPPSENRLPSLRNLAEPMFTNTRSGFCSPQMAPIADRLSPMSHLPTAPNSPVGASDHQPKPRYDQGTNRTKRIAVDSLLG</sequence>
<feature type="region of interest" description="Disordered" evidence="1">
    <location>
        <begin position="103"/>
        <end position="193"/>
    </location>
</feature>
<organism evidence="4 5">
    <name type="scientific">Phialemonium thermophilum</name>
    <dbReference type="NCBI Taxonomy" id="223376"/>
    <lineage>
        <taxon>Eukaryota</taxon>
        <taxon>Fungi</taxon>
        <taxon>Dikarya</taxon>
        <taxon>Ascomycota</taxon>
        <taxon>Pezizomycotina</taxon>
        <taxon>Sordariomycetes</taxon>
        <taxon>Sordariomycetidae</taxon>
        <taxon>Cephalothecales</taxon>
        <taxon>Cephalothecaceae</taxon>
        <taxon>Phialemonium</taxon>
    </lineage>
</organism>
<dbReference type="CDD" id="cd00167">
    <property type="entry name" value="SANT"/>
    <property type="match status" value="2"/>
</dbReference>
<dbReference type="SMART" id="SM00717">
    <property type="entry name" value="SANT"/>
    <property type="match status" value="2"/>
</dbReference>
<accession>A0ABR3Y4Z3</accession>
<evidence type="ECO:0000259" key="2">
    <source>
        <dbReference type="PROSITE" id="PS50090"/>
    </source>
</evidence>
<feature type="domain" description="Myb-like" evidence="2">
    <location>
        <begin position="3"/>
        <end position="54"/>
    </location>
</feature>
<dbReference type="InterPro" id="IPR009057">
    <property type="entry name" value="Homeodomain-like_sf"/>
</dbReference>
<dbReference type="InterPro" id="IPR050560">
    <property type="entry name" value="MYB_TF"/>
</dbReference>
<dbReference type="InterPro" id="IPR017930">
    <property type="entry name" value="Myb_dom"/>
</dbReference>
<comment type="caution">
    <text evidence="4">The sequence shown here is derived from an EMBL/GenBank/DDBJ whole genome shotgun (WGS) entry which is preliminary data.</text>
</comment>
<dbReference type="SUPFAM" id="SSF46689">
    <property type="entry name" value="Homeodomain-like"/>
    <property type="match status" value="1"/>
</dbReference>
<dbReference type="PROSITE" id="PS50090">
    <property type="entry name" value="MYB_LIKE"/>
    <property type="match status" value="2"/>
</dbReference>
<evidence type="ECO:0000259" key="3">
    <source>
        <dbReference type="PROSITE" id="PS51294"/>
    </source>
</evidence>
<feature type="compositionally biased region" description="Polar residues" evidence="1">
    <location>
        <begin position="140"/>
        <end position="153"/>
    </location>
</feature>
<dbReference type="PANTHER" id="PTHR45614:SF25">
    <property type="entry name" value="MYB PROTEIN"/>
    <property type="match status" value="1"/>
</dbReference>
<feature type="domain" description="HTH myb-type" evidence="3">
    <location>
        <begin position="3"/>
        <end position="54"/>
    </location>
</feature>
<feature type="domain" description="Myb-like" evidence="2">
    <location>
        <begin position="55"/>
        <end position="102"/>
    </location>
</feature>
<dbReference type="Gene3D" id="1.10.10.60">
    <property type="entry name" value="Homeodomain-like"/>
    <property type="match status" value="2"/>
</dbReference>